<proteinExistence type="predicted"/>
<evidence type="ECO:0000313" key="4">
    <source>
        <dbReference type="EMBL" id="PAN43329.1"/>
    </source>
</evidence>
<dbReference type="AlphaFoldDB" id="A0A2S3IF67"/>
<accession>A0A2S3IF67</accession>
<protein>
    <submittedName>
        <fullName evidence="4">Uncharacterized protein</fullName>
    </submittedName>
</protein>
<dbReference type="Pfam" id="PF00931">
    <property type="entry name" value="NB-ARC"/>
    <property type="match status" value="1"/>
</dbReference>
<dbReference type="PANTHER" id="PTHR23155:SF957">
    <property type="entry name" value="OS11G0606800 PROTEIN"/>
    <property type="match status" value="1"/>
</dbReference>
<dbReference type="PRINTS" id="PR00364">
    <property type="entry name" value="DISEASERSIST"/>
</dbReference>
<name>A0A2S3IF67_9POAL</name>
<dbReference type="Gene3D" id="3.40.50.300">
    <property type="entry name" value="P-loop containing nucleotide triphosphate hydrolases"/>
    <property type="match status" value="1"/>
</dbReference>
<dbReference type="InterPro" id="IPR058922">
    <property type="entry name" value="WHD_DRP"/>
</dbReference>
<dbReference type="InterPro" id="IPR027417">
    <property type="entry name" value="P-loop_NTPase"/>
</dbReference>
<feature type="domain" description="NB-ARC" evidence="2">
    <location>
        <begin position="47"/>
        <end position="234"/>
    </location>
</feature>
<dbReference type="GO" id="GO:0043531">
    <property type="term" value="F:ADP binding"/>
    <property type="evidence" value="ECO:0007669"/>
    <property type="project" value="InterPro"/>
</dbReference>
<dbReference type="InterPro" id="IPR002182">
    <property type="entry name" value="NB-ARC"/>
</dbReference>
<evidence type="ECO:0000259" key="2">
    <source>
        <dbReference type="Pfam" id="PF00931"/>
    </source>
</evidence>
<dbReference type="SUPFAM" id="SSF52540">
    <property type="entry name" value="P-loop containing nucleoside triphosphate hydrolases"/>
    <property type="match status" value="1"/>
</dbReference>
<dbReference type="Proteomes" id="UP000243499">
    <property type="component" value="Chromosome 8"/>
</dbReference>
<feature type="domain" description="Disease resistance protein winged helix" evidence="3">
    <location>
        <begin position="330"/>
        <end position="372"/>
    </location>
</feature>
<dbReference type="EMBL" id="CM008053">
    <property type="protein sequence ID" value="PAN43329.1"/>
    <property type="molecule type" value="Genomic_DNA"/>
</dbReference>
<reference evidence="4" key="1">
    <citation type="submission" date="2018-04" db="EMBL/GenBank/DDBJ databases">
        <title>WGS assembly of Panicum hallii.</title>
        <authorList>
            <person name="Lovell J."/>
            <person name="Jenkins J."/>
            <person name="Lowry D."/>
            <person name="Mamidi S."/>
            <person name="Sreedasyam A."/>
            <person name="Weng X."/>
            <person name="Barry K."/>
            <person name="Bonette J."/>
            <person name="Campitelli B."/>
            <person name="Daum C."/>
            <person name="Gordon S."/>
            <person name="Gould B."/>
            <person name="Lipzen A."/>
            <person name="Macqueen A."/>
            <person name="Palacio-Mejia J."/>
            <person name="Plott C."/>
            <person name="Shakirov E."/>
            <person name="Shu S."/>
            <person name="Yoshinaga Y."/>
            <person name="Zane M."/>
            <person name="Rokhsar D."/>
            <person name="Grimwood J."/>
            <person name="Schmutz J."/>
            <person name="Juenger T."/>
        </authorList>
    </citation>
    <scope>NUCLEOTIDE SEQUENCE [LARGE SCALE GENOMIC DNA]</scope>
    <source>
        <strain evidence="4">FIL2</strain>
    </source>
</reference>
<dbReference type="Gramene" id="PAN43329">
    <property type="protein sequence ID" value="PAN43329"/>
    <property type="gene ID" value="PAHAL_8G228300"/>
</dbReference>
<organism evidence="4">
    <name type="scientific">Panicum hallii</name>
    <dbReference type="NCBI Taxonomy" id="206008"/>
    <lineage>
        <taxon>Eukaryota</taxon>
        <taxon>Viridiplantae</taxon>
        <taxon>Streptophyta</taxon>
        <taxon>Embryophyta</taxon>
        <taxon>Tracheophyta</taxon>
        <taxon>Spermatophyta</taxon>
        <taxon>Magnoliopsida</taxon>
        <taxon>Liliopsida</taxon>
        <taxon>Poales</taxon>
        <taxon>Poaceae</taxon>
        <taxon>PACMAD clade</taxon>
        <taxon>Panicoideae</taxon>
        <taxon>Panicodae</taxon>
        <taxon>Paniceae</taxon>
        <taxon>Panicinae</taxon>
        <taxon>Panicum</taxon>
        <taxon>Panicum sect. Panicum</taxon>
    </lineage>
</organism>
<evidence type="ECO:0000256" key="1">
    <source>
        <dbReference type="ARBA" id="ARBA00022821"/>
    </source>
</evidence>
<sequence>MAEQLYHTLNDPCRYAVQSWTSESHGGEELHEDRAATPRLVGIDGRMKKLRRCLLYAGTSLRILSIFGPGGIGKTALAMEFQRQFQQFPTLFMRGRRTLSFQPDQTPKLWHMYHISAAVSLSKIRSFLCYIYQQITGRTIQEMETADTKLLILLIRENLQHKRYFILIDDLRDASVWGIIKHVFPDNNWGCRIVITTRLRSVARSCCSDLNGIVYKLKPLNESDSTQLLMTTAFGPVKDVCLPEGSRDLILRSCNGVPLLITAFADNIKEQLQTAAPNSYGQSPGFSGRTAELHSVEEGPQLPDQVRCALTRICRDLPVELMTLLQYMRMFPRGYMFEKDYLVMKWMAKGLTHSEEEAECHFSELVDRNIFTLVLPTGEHNLDEAEPCRWQVNNLKLQFISSTTRRPAFVFTGDMLTSLEPPTIRPSSELCMPRLVALHSPEPDIQGLMHTIDWGENVRSLAVSGIVDQVPLNKFNYLVMLDLEDWKNLKDEDLLQICNSKMYLLRYLSVSNMTEWSIMTPPRREAFRMSLPSAPTRCHALLSLRAPPTNIVPCSSLLDTALLKPVPAT</sequence>
<dbReference type="Pfam" id="PF23559">
    <property type="entry name" value="WHD_DRP"/>
    <property type="match status" value="1"/>
</dbReference>
<evidence type="ECO:0000259" key="3">
    <source>
        <dbReference type="Pfam" id="PF23559"/>
    </source>
</evidence>
<gene>
    <name evidence="4" type="ORF">PAHAL_8G228300</name>
</gene>
<dbReference type="GO" id="GO:0098542">
    <property type="term" value="P:defense response to other organism"/>
    <property type="evidence" value="ECO:0007669"/>
    <property type="project" value="TreeGrafter"/>
</dbReference>
<keyword evidence="1" id="KW-0611">Plant defense</keyword>
<dbReference type="InterPro" id="IPR044974">
    <property type="entry name" value="Disease_R_plants"/>
</dbReference>
<dbReference type="PANTHER" id="PTHR23155">
    <property type="entry name" value="DISEASE RESISTANCE PROTEIN RP"/>
    <property type="match status" value="1"/>
</dbReference>